<feature type="transmembrane region" description="Helical" evidence="1">
    <location>
        <begin position="20"/>
        <end position="40"/>
    </location>
</feature>
<dbReference type="AlphaFoldDB" id="A0A1L7UM11"/>
<dbReference type="EMBL" id="FCQH01000032">
    <property type="protein sequence ID" value="CVL09145.1"/>
    <property type="molecule type" value="Genomic_DNA"/>
</dbReference>
<gene>
    <name evidence="2" type="ORF">FMAN_15425</name>
</gene>
<proteinExistence type="predicted"/>
<organism evidence="2 3">
    <name type="scientific">Fusarium mangiferae</name>
    <name type="common">Mango malformation disease fungus</name>
    <dbReference type="NCBI Taxonomy" id="192010"/>
    <lineage>
        <taxon>Eukaryota</taxon>
        <taxon>Fungi</taxon>
        <taxon>Dikarya</taxon>
        <taxon>Ascomycota</taxon>
        <taxon>Pezizomycotina</taxon>
        <taxon>Sordariomycetes</taxon>
        <taxon>Hypocreomycetidae</taxon>
        <taxon>Hypocreales</taxon>
        <taxon>Nectriaceae</taxon>
        <taxon>Fusarium</taxon>
        <taxon>Fusarium fujikuroi species complex</taxon>
    </lineage>
</organism>
<dbReference type="RefSeq" id="XP_041691485.1">
    <property type="nucleotide sequence ID" value="XM_041826147.1"/>
</dbReference>
<keyword evidence="3" id="KW-1185">Reference proteome</keyword>
<reference evidence="3" key="1">
    <citation type="journal article" date="2016" name="Genome Biol. Evol.">
        <title>Comparative 'omics' of the Fusarium fujikuroi species complex highlights differences in genetic potential and metabolite synthesis.</title>
        <authorList>
            <person name="Niehaus E.-M."/>
            <person name="Muensterkoetter M."/>
            <person name="Proctor R.H."/>
            <person name="Brown D.W."/>
            <person name="Sharon A."/>
            <person name="Idan Y."/>
            <person name="Oren-Young L."/>
            <person name="Sieber C.M."/>
            <person name="Novak O."/>
            <person name="Pencik A."/>
            <person name="Tarkowska D."/>
            <person name="Hromadova K."/>
            <person name="Freeman S."/>
            <person name="Maymon M."/>
            <person name="Elazar M."/>
            <person name="Youssef S.A."/>
            <person name="El-Shabrawy E.S.M."/>
            <person name="Shalaby A.B.A."/>
            <person name="Houterman P."/>
            <person name="Brock N.L."/>
            <person name="Burkhardt I."/>
            <person name="Tsavkelova E.A."/>
            <person name="Dickschat J.S."/>
            <person name="Galuszka P."/>
            <person name="Gueldener U."/>
            <person name="Tudzynski B."/>
        </authorList>
    </citation>
    <scope>NUCLEOTIDE SEQUENCE [LARGE SCALE GENOMIC DNA]</scope>
    <source>
        <strain evidence="3">MRC7560</strain>
    </source>
</reference>
<dbReference type="Proteomes" id="UP000184255">
    <property type="component" value="Unassembled WGS sequence"/>
</dbReference>
<keyword evidence="1" id="KW-0472">Membrane</keyword>
<keyword evidence="1" id="KW-1133">Transmembrane helix</keyword>
<comment type="caution">
    <text evidence="2">The sequence shown here is derived from an EMBL/GenBank/DDBJ whole genome shotgun (WGS) entry which is preliminary data.</text>
</comment>
<evidence type="ECO:0000313" key="3">
    <source>
        <dbReference type="Proteomes" id="UP000184255"/>
    </source>
</evidence>
<name>A0A1L7UM11_FUSMA</name>
<keyword evidence="1" id="KW-0812">Transmembrane</keyword>
<evidence type="ECO:0000256" key="1">
    <source>
        <dbReference type="SAM" id="Phobius"/>
    </source>
</evidence>
<dbReference type="VEuPathDB" id="FungiDB:FMAN_15425"/>
<sequence length="126" mass="13494">MPSYGGEAFSLLVYARPITGYFLSGIIAIGAAAGATYVGLVSPTPRDIAANAALPIFRVDGQSINWHDGMASHGFGWNRTAADPAVVEWQHNHTAPVQTYYTFAQGEKLYLRHDTGLDLAIGDGKK</sequence>
<protein>
    <submittedName>
        <fullName evidence="2">Uncharacterized protein</fullName>
    </submittedName>
</protein>
<dbReference type="GeneID" id="65094666"/>
<accession>A0A1L7UM11</accession>
<evidence type="ECO:0000313" key="2">
    <source>
        <dbReference type="EMBL" id="CVL09145.1"/>
    </source>
</evidence>